<dbReference type="PANTHER" id="PTHR34138">
    <property type="entry name" value="CELL SHAPE-DETERMINING PROTEIN MREC"/>
    <property type="match status" value="1"/>
</dbReference>
<dbReference type="InterPro" id="IPR007221">
    <property type="entry name" value="MreC"/>
</dbReference>
<dbReference type="RefSeq" id="WP_341425304.1">
    <property type="nucleotide sequence ID" value="NZ_JBBUTG010000004.1"/>
</dbReference>
<dbReference type="InterPro" id="IPR042177">
    <property type="entry name" value="Cell/Rod_1"/>
</dbReference>
<protein>
    <recommendedName>
        <fullName evidence="2 5">Cell shape-determining protein MreC</fullName>
    </recommendedName>
    <alternativeName>
        <fullName evidence="4 5">Cell shape protein MreC</fullName>
    </alternativeName>
</protein>
<dbReference type="EMBL" id="JBBUTG010000004">
    <property type="protein sequence ID" value="MEK8030936.1"/>
    <property type="molecule type" value="Genomic_DNA"/>
</dbReference>
<organism evidence="8 9">
    <name type="scientific">Ideonella lacteola</name>
    <dbReference type="NCBI Taxonomy" id="2984193"/>
    <lineage>
        <taxon>Bacteria</taxon>
        <taxon>Pseudomonadati</taxon>
        <taxon>Pseudomonadota</taxon>
        <taxon>Betaproteobacteria</taxon>
        <taxon>Burkholderiales</taxon>
        <taxon>Sphaerotilaceae</taxon>
        <taxon>Ideonella</taxon>
    </lineage>
</organism>
<sequence length="306" mass="32408">MPLGTLDRTPPPFFRQGLPARTKLVLFSALAVFLMAADGRVGLIQPLRAAAATALLPAVRVLSVPVQAWHGGGEYLAGLQAALSSRDAMRAMLAQQAERSARADQLAQENARLRALLELRPAVTVKSLAAEVLYEAPDPFSYKLFLDRGQQHGVVAGAPVINEAGVLGQVTRVYPFSAEVTLLVDKEAAIPVVNTRTQHRSAAFGSGDGHAMELRFVGGNDDVQAGDLLTTSGTDGVYPPGLPVAKVAVVDRRADSAFARISLAPTAQPDGVRHVLVLEPLSVQLPARPETPTEAETPRGRKGGKR</sequence>
<evidence type="ECO:0000256" key="6">
    <source>
        <dbReference type="SAM" id="MobiDB-lite"/>
    </source>
</evidence>
<evidence type="ECO:0000256" key="2">
    <source>
        <dbReference type="ARBA" id="ARBA00013855"/>
    </source>
</evidence>
<feature type="region of interest" description="Disordered" evidence="6">
    <location>
        <begin position="286"/>
        <end position="306"/>
    </location>
</feature>
<dbReference type="PIRSF" id="PIRSF038471">
    <property type="entry name" value="MreC"/>
    <property type="match status" value="1"/>
</dbReference>
<dbReference type="InterPro" id="IPR042175">
    <property type="entry name" value="Cell/Rod_MreC_2"/>
</dbReference>
<comment type="function">
    <text evidence="5">Involved in formation and maintenance of cell shape.</text>
</comment>
<dbReference type="Pfam" id="PF04085">
    <property type="entry name" value="MreC"/>
    <property type="match status" value="1"/>
</dbReference>
<dbReference type="Gene3D" id="2.40.10.340">
    <property type="entry name" value="Rod shape-determining protein MreC, domain 1"/>
    <property type="match status" value="1"/>
</dbReference>
<evidence type="ECO:0000256" key="3">
    <source>
        <dbReference type="ARBA" id="ARBA00022960"/>
    </source>
</evidence>
<evidence type="ECO:0000256" key="4">
    <source>
        <dbReference type="ARBA" id="ARBA00032089"/>
    </source>
</evidence>
<accession>A0ABU9BM64</accession>
<reference evidence="8 9" key="1">
    <citation type="submission" date="2024-04" db="EMBL/GenBank/DDBJ databases">
        <title>Novel species of the genus Ideonella isolated from streams.</title>
        <authorList>
            <person name="Lu H."/>
        </authorList>
    </citation>
    <scope>NUCLEOTIDE SEQUENCE [LARGE SCALE GENOMIC DNA]</scope>
    <source>
        <strain evidence="8 9">DXS29W</strain>
    </source>
</reference>
<evidence type="ECO:0000259" key="7">
    <source>
        <dbReference type="Pfam" id="PF04085"/>
    </source>
</evidence>
<dbReference type="Proteomes" id="UP001371218">
    <property type="component" value="Unassembled WGS sequence"/>
</dbReference>
<evidence type="ECO:0000256" key="1">
    <source>
        <dbReference type="ARBA" id="ARBA00009369"/>
    </source>
</evidence>
<evidence type="ECO:0000256" key="5">
    <source>
        <dbReference type="PIRNR" id="PIRNR038471"/>
    </source>
</evidence>
<evidence type="ECO:0000313" key="8">
    <source>
        <dbReference type="EMBL" id="MEK8030936.1"/>
    </source>
</evidence>
<gene>
    <name evidence="8" type="primary">mreC</name>
    <name evidence="8" type="ORF">AACH06_08935</name>
</gene>
<name>A0ABU9BM64_9BURK</name>
<keyword evidence="9" id="KW-1185">Reference proteome</keyword>
<feature type="domain" description="Rod shape-determining protein MreC beta-barrel core" evidence="7">
    <location>
        <begin position="132"/>
        <end position="278"/>
    </location>
</feature>
<evidence type="ECO:0000313" key="9">
    <source>
        <dbReference type="Proteomes" id="UP001371218"/>
    </source>
</evidence>
<dbReference type="InterPro" id="IPR055342">
    <property type="entry name" value="MreC_beta-barrel_core"/>
</dbReference>
<comment type="caution">
    <text evidence="8">The sequence shown here is derived from an EMBL/GenBank/DDBJ whole genome shotgun (WGS) entry which is preliminary data.</text>
</comment>
<keyword evidence="3 5" id="KW-0133">Cell shape</keyword>
<dbReference type="Gene3D" id="2.40.10.350">
    <property type="entry name" value="Rod shape-determining protein MreC, domain 2"/>
    <property type="match status" value="1"/>
</dbReference>
<comment type="similarity">
    <text evidence="1 5">Belongs to the MreC family.</text>
</comment>
<proteinExistence type="inferred from homology"/>
<dbReference type="PANTHER" id="PTHR34138:SF1">
    <property type="entry name" value="CELL SHAPE-DETERMINING PROTEIN MREC"/>
    <property type="match status" value="1"/>
</dbReference>
<dbReference type="NCBIfam" id="TIGR00219">
    <property type="entry name" value="mreC"/>
    <property type="match status" value="1"/>
</dbReference>